<accession>A0A5C6FAW1</accession>
<dbReference type="EMBL" id="SJPX01000001">
    <property type="protein sequence ID" value="TWU57680.1"/>
    <property type="molecule type" value="Genomic_DNA"/>
</dbReference>
<proteinExistence type="predicted"/>
<name>A0A5C6FAW1_9BACT</name>
<dbReference type="RefSeq" id="WP_146532537.1">
    <property type="nucleotide sequence ID" value="NZ_SJPX01000001.1"/>
</dbReference>
<dbReference type="AlphaFoldDB" id="A0A5C6FAW1"/>
<comment type="caution">
    <text evidence="1">The sequence shown here is derived from an EMBL/GenBank/DDBJ whole genome shotgun (WGS) entry which is preliminary data.</text>
</comment>
<evidence type="ECO:0000313" key="1">
    <source>
        <dbReference type="EMBL" id="TWU57680.1"/>
    </source>
</evidence>
<sequence>MSEKGRSVVSFETSQIERYVDVLFMACGLHNDWQRFRREINEGDIGDGWLTVDKHLESIQQFQQSFLLVGESCVHLHSEASMTSTEGWGENLSLKYFRWVQQGLKQAGNGATAIGKRIEQVLSWSGNYNPWRELNDQNKEEKNVWVGCREGLQKCYLLQGNSISGLPFEMRIATHKQAIWPVELVSTMVGNQRIVADEMNEIGGSVSIDTIADLAGWKEPFDDSIRGLTREFNAKLIEAGIDARIGRSKGRLVKKLAAD</sequence>
<dbReference type="Proteomes" id="UP000317977">
    <property type="component" value="Unassembled WGS sequence"/>
</dbReference>
<gene>
    <name evidence="1" type="ORF">Poly59_05870</name>
</gene>
<protein>
    <submittedName>
        <fullName evidence="1">Uncharacterized protein</fullName>
    </submittedName>
</protein>
<keyword evidence="2" id="KW-1185">Reference proteome</keyword>
<reference evidence="1 2" key="1">
    <citation type="submission" date="2019-02" db="EMBL/GenBank/DDBJ databases">
        <title>Deep-cultivation of Planctomycetes and their phenomic and genomic characterization uncovers novel biology.</title>
        <authorList>
            <person name="Wiegand S."/>
            <person name="Jogler M."/>
            <person name="Boedeker C."/>
            <person name="Pinto D."/>
            <person name="Vollmers J."/>
            <person name="Rivas-Marin E."/>
            <person name="Kohn T."/>
            <person name="Peeters S.H."/>
            <person name="Heuer A."/>
            <person name="Rast P."/>
            <person name="Oberbeckmann S."/>
            <person name="Bunk B."/>
            <person name="Jeske O."/>
            <person name="Meyerdierks A."/>
            <person name="Storesund J.E."/>
            <person name="Kallscheuer N."/>
            <person name="Luecker S."/>
            <person name="Lage O.M."/>
            <person name="Pohl T."/>
            <person name="Merkel B.J."/>
            <person name="Hornburger P."/>
            <person name="Mueller R.-W."/>
            <person name="Bruemmer F."/>
            <person name="Labrenz M."/>
            <person name="Spormann A.M."/>
            <person name="Op Den Camp H."/>
            <person name="Overmann J."/>
            <person name="Amann R."/>
            <person name="Jetten M.S.M."/>
            <person name="Mascher T."/>
            <person name="Medema M.H."/>
            <person name="Devos D.P."/>
            <person name="Kaster A.-K."/>
            <person name="Ovreas L."/>
            <person name="Rohde M."/>
            <person name="Galperin M.Y."/>
            <person name="Jogler C."/>
        </authorList>
    </citation>
    <scope>NUCLEOTIDE SEQUENCE [LARGE SCALE GENOMIC DNA]</scope>
    <source>
        <strain evidence="1 2">Poly59</strain>
    </source>
</reference>
<organism evidence="1 2">
    <name type="scientific">Rubripirellula reticaptiva</name>
    <dbReference type="NCBI Taxonomy" id="2528013"/>
    <lineage>
        <taxon>Bacteria</taxon>
        <taxon>Pseudomonadati</taxon>
        <taxon>Planctomycetota</taxon>
        <taxon>Planctomycetia</taxon>
        <taxon>Pirellulales</taxon>
        <taxon>Pirellulaceae</taxon>
        <taxon>Rubripirellula</taxon>
    </lineage>
</organism>
<evidence type="ECO:0000313" key="2">
    <source>
        <dbReference type="Proteomes" id="UP000317977"/>
    </source>
</evidence>